<evidence type="ECO:0000259" key="4">
    <source>
        <dbReference type="PROSITE" id="PS01124"/>
    </source>
</evidence>
<evidence type="ECO:0000256" key="1">
    <source>
        <dbReference type="ARBA" id="ARBA00023015"/>
    </source>
</evidence>
<dbReference type="Proteomes" id="UP000556700">
    <property type="component" value="Unassembled WGS sequence"/>
</dbReference>
<dbReference type="PANTHER" id="PTHR46796">
    <property type="entry name" value="HTH-TYPE TRANSCRIPTIONAL ACTIVATOR RHAS-RELATED"/>
    <property type="match status" value="1"/>
</dbReference>
<dbReference type="EMBL" id="CAIJDO010000194">
    <property type="protein sequence ID" value="CAD0007460.1"/>
    <property type="molecule type" value="Genomic_DNA"/>
</dbReference>
<evidence type="ECO:0000313" key="6">
    <source>
        <dbReference type="Proteomes" id="UP000556700"/>
    </source>
</evidence>
<dbReference type="InterPro" id="IPR009057">
    <property type="entry name" value="Homeodomain-like_sf"/>
</dbReference>
<gene>
    <name evidence="5" type="ORF">FLACHUCJ7_03309</name>
</gene>
<keyword evidence="3" id="KW-0804">Transcription</keyword>
<evidence type="ECO:0000256" key="3">
    <source>
        <dbReference type="ARBA" id="ARBA00023163"/>
    </source>
</evidence>
<keyword evidence="6" id="KW-1185">Reference proteome</keyword>
<sequence length="273" mass="31527">MKIYPPHPLLQHLVSCYRIIYFGNDPVFRQPWVVSPTGSNTLAILVSPASVIDIGRKEQHSARIRFSGQTDEVKYFTSEAIVNSEILVELKAGAAFELFGIPQNYFTNKWMEVDNFLPDTATFYDQLDDCGLDIDSMIPIVDNWLLEMAVRSKNKPKTEILLAMQHIITSSGQMDIVQLRNKVGMTRASFQNHFKQQIGVSPKTYSRIVRANAAYKEIQQIKDVDWQQITHNLRYFDQSHFIKDFKHFFGCTPSDLHRGGFYLSQFLYKPDDY</sequence>
<accession>A0A6V6Z6Q6</accession>
<dbReference type="Pfam" id="PF12833">
    <property type="entry name" value="HTH_18"/>
    <property type="match status" value="1"/>
</dbReference>
<evidence type="ECO:0000256" key="2">
    <source>
        <dbReference type="ARBA" id="ARBA00023125"/>
    </source>
</evidence>
<evidence type="ECO:0000313" key="5">
    <source>
        <dbReference type="EMBL" id="CAD0007460.1"/>
    </source>
</evidence>
<dbReference type="PROSITE" id="PS01124">
    <property type="entry name" value="HTH_ARAC_FAMILY_2"/>
    <property type="match status" value="1"/>
</dbReference>
<dbReference type="PANTHER" id="PTHR46796:SF13">
    <property type="entry name" value="HTH-TYPE TRANSCRIPTIONAL ACTIVATOR RHAS"/>
    <property type="match status" value="1"/>
</dbReference>
<dbReference type="AlphaFoldDB" id="A0A6V6Z6Q6"/>
<dbReference type="GO" id="GO:0043565">
    <property type="term" value="F:sequence-specific DNA binding"/>
    <property type="evidence" value="ECO:0007669"/>
    <property type="project" value="InterPro"/>
</dbReference>
<dbReference type="SMART" id="SM00342">
    <property type="entry name" value="HTH_ARAC"/>
    <property type="match status" value="1"/>
</dbReference>
<dbReference type="InterPro" id="IPR018060">
    <property type="entry name" value="HTH_AraC"/>
</dbReference>
<dbReference type="GO" id="GO:0003700">
    <property type="term" value="F:DNA-binding transcription factor activity"/>
    <property type="evidence" value="ECO:0007669"/>
    <property type="project" value="InterPro"/>
</dbReference>
<organism evidence="5 6">
    <name type="scientific">Flavobacterium chungangense</name>
    <dbReference type="NCBI Taxonomy" id="554283"/>
    <lineage>
        <taxon>Bacteria</taxon>
        <taxon>Pseudomonadati</taxon>
        <taxon>Bacteroidota</taxon>
        <taxon>Flavobacteriia</taxon>
        <taxon>Flavobacteriales</taxon>
        <taxon>Flavobacteriaceae</taxon>
        <taxon>Flavobacterium</taxon>
    </lineage>
</organism>
<name>A0A6V6Z6Q6_9FLAO</name>
<protein>
    <recommendedName>
        <fullName evidence="4">HTH araC/xylS-type domain-containing protein</fullName>
    </recommendedName>
</protein>
<dbReference type="InterPro" id="IPR050204">
    <property type="entry name" value="AraC_XylS_family_regulators"/>
</dbReference>
<reference evidence="5 6" key="1">
    <citation type="submission" date="2020-06" db="EMBL/GenBank/DDBJ databases">
        <authorList>
            <person name="Criscuolo A."/>
        </authorList>
    </citation>
    <scope>NUCLEOTIDE SEQUENCE [LARGE SCALE GENOMIC DNA]</scope>
    <source>
        <strain evidence="6">CIP 110025</strain>
    </source>
</reference>
<keyword evidence="1" id="KW-0805">Transcription regulation</keyword>
<proteinExistence type="predicted"/>
<dbReference type="SUPFAM" id="SSF46689">
    <property type="entry name" value="Homeodomain-like"/>
    <property type="match status" value="1"/>
</dbReference>
<dbReference type="RefSeq" id="WP_180904096.1">
    <property type="nucleotide sequence ID" value="NZ_CAIJDO010000194.1"/>
</dbReference>
<dbReference type="Gene3D" id="1.10.10.60">
    <property type="entry name" value="Homeodomain-like"/>
    <property type="match status" value="1"/>
</dbReference>
<feature type="domain" description="HTH araC/xylS-type" evidence="4">
    <location>
        <begin position="158"/>
        <end position="259"/>
    </location>
</feature>
<comment type="caution">
    <text evidence="5">The sequence shown here is derived from an EMBL/GenBank/DDBJ whole genome shotgun (WGS) entry which is preliminary data.</text>
</comment>
<keyword evidence="2" id="KW-0238">DNA-binding</keyword>